<accession>A0A1C3NWE6</accession>
<organism evidence="1 2">
    <name type="scientific">Candidatus Protofrankia californiensis</name>
    <dbReference type="NCBI Taxonomy" id="1839754"/>
    <lineage>
        <taxon>Bacteria</taxon>
        <taxon>Bacillati</taxon>
        <taxon>Actinomycetota</taxon>
        <taxon>Actinomycetes</taxon>
        <taxon>Frankiales</taxon>
        <taxon>Frankiaceae</taxon>
        <taxon>Protofrankia</taxon>
    </lineage>
</organism>
<sequence length="62" mass="7107">METAAASLPEDNEISITVTLCHTRDARSKQGLVLISTLEEHFYRTRYRTRPDRIGTRLVICT</sequence>
<dbReference type="Proteomes" id="UP000199013">
    <property type="component" value="Unassembled WGS sequence"/>
</dbReference>
<evidence type="ECO:0000313" key="1">
    <source>
        <dbReference type="EMBL" id="SBW20757.1"/>
    </source>
</evidence>
<name>A0A1C3NWE6_9ACTN</name>
<dbReference type="AlphaFoldDB" id="A0A1C3NWE6"/>
<protein>
    <submittedName>
        <fullName evidence="1">Uncharacterized protein</fullName>
    </submittedName>
</protein>
<evidence type="ECO:0000313" key="2">
    <source>
        <dbReference type="Proteomes" id="UP000199013"/>
    </source>
</evidence>
<proteinExistence type="predicted"/>
<dbReference type="EMBL" id="FLUV01000757">
    <property type="protein sequence ID" value="SBW20757.1"/>
    <property type="molecule type" value="Genomic_DNA"/>
</dbReference>
<keyword evidence="2" id="KW-1185">Reference proteome</keyword>
<gene>
    <name evidence="1" type="ORF">FDG2_1793</name>
</gene>
<reference evidence="2" key="1">
    <citation type="submission" date="2016-02" db="EMBL/GenBank/DDBJ databases">
        <authorList>
            <person name="Wibberg D."/>
        </authorList>
    </citation>
    <scope>NUCLEOTIDE SEQUENCE [LARGE SCALE GENOMIC DNA]</scope>
</reference>